<evidence type="ECO:0000256" key="1">
    <source>
        <dbReference type="ARBA" id="ARBA00022737"/>
    </source>
</evidence>
<evidence type="ECO:0000256" key="3">
    <source>
        <dbReference type="ARBA" id="ARBA00022821"/>
    </source>
</evidence>
<proteinExistence type="predicted"/>
<keyword evidence="6" id="KW-1185">Reference proteome</keyword>
<dbReference type="GO" id="GO:0006952">
    <property type="term" value="P:defense response"/>
    <property type="evidence" value="ECO:0007669"/>
    <property type="project" value="UniProtKB-KW"/>
</dbReference>
<dbReference type="GO" id="GO:0000166">
    <property type="term" value="F:nucleotide binding"/>
    <property type="evidence" value="ECO:0007669"/>
    <property type="project" value="UniProtKB-KW"/>
</dbReference>
<dbReference type="Gene3D" id="1.20.5.4130">
    <property type="match status" value="1"/>
</dbReference>
<dbReference type="PANTHER" id="PTHR19338">
    <property type="entry name" value="TRANSLOCASE OF INNER MITOCHONDRIAL MEMBRANE 13 HOMOLOG"/>
    <property type="match status" value="1"/>
</dbReference>
<organism evidence="5 6">
    <name type="scientific">Trifolium medium</name>
    <dbReference type="NCBI Taxonomy" id="97028"/>
    <lineage>
        <taxon>Eukaryota</taxon>
        <taxon>Viridiplantae</taxon>
        <taxon>Streptophyta</taxon>
        <taxon>Embryophyta</taxon>
        <taxon>Tracheophyta</taxon>
        <taxon>Spermatophyta</taxon>
        <taxon>Magnoliopsida</taxon>
        <taxon>eudicotyledons</taxon>
        <taxon>Gunneridae</taxon>
        <taxon>Pentapetalae</taxon>
        <taxon>rosids</taxon>
        <taxon>fabids</taxon>
        <taxon>Fabales</taxon>
        <taxon>Fabaceae</taxon>
        <taxon>Papilionoideae</taxon>
        <taxon>50 kb inversion clade</taxon>
        <taxon>NPAAA clade</taxon>
        <taxon>Hologalegina</taxon>
        <taxon>IRL clade</taxon>
        <taxon>Trifolieae</taxon>
        <taxon>Trifolium</taxon>
    </lineage>
</organism>
<dbReference type="AlphaFoldDB" id="A0A392NNA1"/>
<sequence>SKAQKLSTNLDLIKAVLEDAEKKQVTDRSIKVWLQQLKDALYVLDDILDECSIESNRLKGSSSFKPKNIMFRHDIGKKLKDITRRFDDIAESKNKYLLREGVTIMESSSEVAEWRQTSSFISEPKVYGREDDKENIVEFLLTKAMDSDFLS</sequence>
<evidence type="ECO:0000313" key="6">
    <source>
        <dbReference type="Proteomes" id="UP000265520"/>
    </source>
</evidence>
<gene>
    <name evidence="5" type="ORF">A2U01_0021586</name>
</gene>
<keyword evidence="3" id="KW-0611">Plant defense</keyword>
<reference evidence="5 6" key="1">
    <citation type="journal article" date="2018" name="Front. Plant Sci.">
        <title>Red Clover (Trifolium pratense) and Zigzag Clover (T. medium) - A Picture of Genomic Similarities and Differences.</title>
        <authorList>
            <person name="Dluhosova J."/>
            <person name="Istvanek J."/>
            <person name="Nedelnik J."/>
            <person name="Repkova J."/>
        </authorList>
    </citation>
    <scope>NUCLEOTIDE SEQUENCE [LARGE SCALE GENOMIC DNA]</scope>
    <source>
        <strain evidence="6">cv. 10/8</strain>
        <tissue evidence="5">Leaf</tissue>
    </source>
</reference>
<evidence type="ECO:0000256" key="2">
    <source>
        <dbReference type="ARBA" id="ARBA00022741"/>
    </source>
</evidence>
<dbReference type="EMBL" id="LXQA010043599">
    <property type="protein sequence ID" value="MCI00566.1"/>
    <property type="molecule type" value="Genomic_DNA"/>
</dbReference>
<name>A0A392NNA1_9FABA</name>
<accession>A0A392NNA1</accession>
<keyword evidence="2" id="KW-0547">Nucleotide-binding</keyword>
<dbReference type="PANTHER" id="PTHR19338:SF73">
    <property type="entry name" value="DISEASE RESISTANCE PROTEIN RGA2-LIKE"/>
    <property type="match status" value="1"/>
</dbReference>
<evidence type="ECO:0000259" key="4">
    <source>
        <dbReference type="Pfam" id="PF18052"/>
    </source>
</evidence>
<comment type="caution">
    <text evidence="5">The sequence shown here is derived from an EMBL/GenBank/DDBJ whole genome shotgun (WGS) entry which is preliminary data.</text>
</comment>
<feature type="domain" description="Disease resistance N-terminal" evidence="4">
    <location>
        <begin position="2"/>
        <end position="65"/>
    </location>
</feature>
<evidence type="ECO:0000313" key="5">
    <source>
        <dbReference type="EMBL" id="MCI00566.1"/>
    </source>
</evidence>
<feature type="non-terminal residue" evidence="5">
    <location>
        <position position="151"/>
    </location>
</feature>
<dbReference type="Pfam" id="PF18052">
    <property type="entry name" value="Rx_N"/>
    <property type="match status" value="1"/>
</dbReference>
<dbReference type="InterPro" id="IPR041118">
    <property type="entry name" value="Rx_N"/>
</dbReference>
<feature type="non-terminal residue" evidence="5">
    <location>
        <position position="1"/>
    </location>
</feature>
<protein>
    <submittedName>
        <fullName evidence="5">NBS-LRR resistance protein</fullName>
    </submittedName>
</protein>
<dbReference type="Proteomes" id="UP000265520">
    <property type="component" value="Unassembled WGS sequence"/>
</dbReference>
<keyword evidence="1" id="KW-0677">Repeat</keyword>